<evidence type="ECO:0000256" key="1">
    <source>
        <dbReference type="ARBA" id="ARBA00022679"/>
    </source>
</evidence>
<comment type="caution">
    <text evidence="2">The sequence shown here is derived from an EMBL/GenBank/DDBJ whole genome shotgun (WGS) entry which is preliminary data.</text>
</comment>
<keyword evidence="1" id="KW-0808">Transferase</keyword>
<dbReference type="GO" id="GO:0008476">
    <property type="term" value="F:protein-tyrosine sulfotransferase activity"/>
    <property type="evidence" value="ECO:0007669"/>
    <property type="project" value="InterPro"/>
</dbReference>
<dbReference type="Proteomes" id="UP000717981">
    <property type="component" value="Unassembled WGS sequence"/>
</dbReference>
<evidence type="ECO:0000313" key="2">
    <source>
        <dbReference type="EMBL" id="KAF1690834.1"/>
    </source>
</evidence>
<evidence type="ECO:0008006" key="4">
    <source>
        <dbReference type="Google" id="ProtNLM"/>
    </source>
</evidence>
<dbReference type="Pfam" id="PF13469">
    <property type="entry name" value="Sulfotransfer_3"/>
    <property type="match status" value="1"/>
</dbReference>
<dbReference type="PANTHER" id="PTHR12788">
    <property type="entry name" value="PROTEIN-TYROSINE SULFOTRANSFERASE 2"/>
    <property type="match status" value="1"/>
</dbReference>
<reference evidence="2" key="1">
    <citation type="submission" date="2017-10" db="EMBL/GenBank/DDBJ databases">
        <title>Whole genome sequencing of members of genus Pseudoxanthomonas.</title>
        <authorList>
            <person name="Kumar S."/>
            <person name="Bansal K."/>
            <person name="Kaur A."/>
            <person name="Patil P."/>
            <person name="Sharma S."/>
            <person name="Patil P.B."/>
        </authorList>
    </citation>
    <scope>NUCLEOTIDE SEQUENCE</scope>
    <source>
        <strain evidence="2">DSM 22914</strain>
    </source>
</reference>
<dbReference type="InterPro" id="IPR027417">
    <property type="entry name" value="P-loop_NTPase"/>
</dbReference>
<dbReference type="RefSeq" id="WP_162123213.1">
    <property type="nucleotide sequence ID" value="NZ_PDWK01000002.1"/>
</dbReference>
<sequence>MPAGSTVAWHPHPDARLEALITGADAADLLGLLRHPAVRVDRYAHLRVLDRLHALRPDDPQLLAAWAQSMLLSNRPAPVWEVARHWPYRERGVDPAWTLLAAQVAQVMGEHEEARARYRHLLEAHPGMVDAWQKYLEFERPGRVAAEALARVDAMYRDSPDPYVREKAAFALAACQATQAPGRAFLLAAEAHRLKRARLGPWDAAASARRMELDRRRRPLPAGDGPAPRPLFVVGLPRSGTTLLTRMLGSHPQVAGLGEQNLVPSLAGTACRDPHDADPRLAAFVQAWYRAATGDLAAGARAVVDKLPANIEYAGLILAMFPDALVVHLERDLADCAMSIHLRDFEFGCLYADDPADLATYAGQIREQARHWREAAPERVFTLRYEDLVADPRGTLAPLLAAAGLEWEPAMLDFWRRGEQIATYSEAQVRSPLNDRSIGAWRRFLPEAAAHLRTLGITV</sequence>
<dbReference type="EMBL" id="PDWK01000002">
    <property type="protein sequence ID" value="KAF1690834.1"/>
    <property type="molecule type" value="Genomic_DNA"/>
</dbReference>
<dbReference type="GO" id="GO:0006396">
    <property type="term" value="P:RNA processing"/>
    <property type="evidence" value="ECO:0007669"/>
    <property type="project" value="InterPro"/>
</dbReference>
<dbReference type="OrthoDB" id="9766687at2"/>
<proteinExistence type="predicted"/>
<dbReference type="InterPro" id="IPR003107">
    <property type="entry name" value="HAT"/>
</dbReference>
<dbReference type="SMART" id="SM00386">
    <property type="entry name" value="HAT"/>
    <property type="match status" value="1"/>
</dbReference>
<dbReference type="SUPFAM" id="SSF52540">
    <property type="entry name" value="P-loop containing nucleoside triphosphate hydrolases"/>
    <property type="match status" value="1"/>
</dbReference>
<dbReference type="Gene3D" id="3.40.50.300">
    <property type="entry name" value="P-loop containing nucleotide triphosphate hydrolases"/>
    <property type="match status" value="1"/>
</dbReference>
<accession>A0A921NVQ3</accession>
<gene>
    <name evidence="2" type="ORF">CR938_00995</name>
</gene>
<name>A0A921NVQ3_9GAMM</name>
<keyword evidence="3" id="KW-1185">Reference proteome</keyword>
<dbReference type="InterPro" id="IPR026634">
    <property type="entry name" value="TPST-like"/>
</dbReference>
<organism evidence="2 3">
    <name type="scientific">Pseudoxanthomonas taiwanensis</name>
    <dbReference type="NCBI Taxonomy" id="176598"/>
    <lineage>
        <taxon>Bacteria</taxon>
        <taxon>Pseudomonadati</taxon>
        <taxon>Pseudomonadota</taxon>
        <taxon>Gammaproteobacteria</taxon>
        <taxon>Lysobacterales</taxon>
        <taxon>Lysobacteraceae</taxon>
        <taxon>Pseudoxanthomonas</taxon>
    </lineage>
</organism>
<dbReference type="AlphaFoldDB" id="A0A921NVQ3"/>
<protein>
    <recommendedName>
        <fullName evidence="4">Sulfotransferase family protein</fullName>
    </recommendedName>
</protein>
<dbReference type="PANTHER" id="PTHR12788:SF10">
    <property type="entry name" value="PROTEIN-TYROSINE SULFOTRANSFERASE"/>
    <property type="match status" value="1"/>
</dbReference>
<evidence type="ECO:0000313" key="3">
    <source>
        <dbReference type="Proteomes" id="UP000717981"/>
    </source>
</evidence>